<dbReference type="PANTHER" id="PTHR35333:SF3">
    <property type="entry name" value="BETA-LACTAMASE-TYPE TRANSPEPTIDASE FOLD CONTAINING PROTEIN"/>
    <property type="match status" value="1"/>
</dbReference>
<dbReference type="RefSeq" id="WP_135960594.1">
    <property type="nucleotide sequence ID" value="NZ_CAJSYX010000001.1"/>
</dbReference>
<evidence type="ECO:0000259" key="2">
    <source>
        <dbReference type="Pfam" id="PF13354"/>
    </source>
</evidence>
<comment type="caution">
    <text evidence="3">The sequence shown here is derived from an EMBL/GenBank/DDBJ whole genome shotgun (WGS) entry which is preliminary data.</text>
</comment>
<dbReference type="InterPro" id="IPR045155">
    <property type="entry name" value="Beta-lactam_cat"/>
</dbReference>
<accession>A0A4S2BIE5</accession>
<keyword evidence="1" id="KW-1133">Transmembrane helix</keyword>
<organism evidence="3 4">
    <name type="scientific">Lactobacillus intestinalis</name>
    <dbReference type="NCBI Taxonomy" id="151781"/>
    <lineage>
        <taxon>Bacteria</taxon>
        <taxon>Bacillati</taxon>
        <taxon>Bacillota</taxon>
        <taxon>Bacilli</taxon>
        <taxon>Lactobacillales</taxon>
        <taxon>Lactobacillaceae</taxon>
        <taxon>Lactobacillus</taxon>
    </lineage>
</organism>
<evidence type="ECO:0000256" key="1">
    <source>
        <dbReference type="SAM" id="Phobius"/>
    </source>
</evidence>
<dbReference type="PANTHER" id="PTHR35333">
    <property type="entry name" value="BETA-LACTAMASE"/>
    <property type="match status" value="1"/>
</dbReference>
<dbReference type="GO" id="GO:0030655">
    <property type="term" value="P:beta-lactam antibiotic catabolic process"/>
    <property type="evidence" value="ECO:0007669"/>
    <property type="project" value="InterPro"/>
</dbReference>
<keyword evidence="3" id="KW-0378">Hydrolase</keyword>
<evidence type="ECO:0000313" key="4">
    <source>
        <dbReference type="Proteomes" id="UP000309117"/>
    </source>
</evidence>
<dbReference type="AlphaFoldDB" id="A0A4S2BIE5"/>
<sequence length="312" mass="34633">MKNKVFIVSLIATIISFSLYFANLKRVKNSSINIIEPKTSKTIPTKKVKEPKPKIKEPKIKTIEYANHVKVASGSQKKLAQKIEQIMGKDYSYQVAVQDLNNPAKFCRVANTKVAHNVDDTMKLYLLLAIYEQEQQGKLTSKTVIKVKKSDRVNGEKALKTNMSYGISFLRQAMMRGNKTAANALIRKVGHDKIDAIIKKLGADQTTMSANFSKAPYGKTTAHDLVKTIARIYQGRILNQKHASLLLQALNSKPNFVKGINGGVYAIGDDHSAVAIVQTQGHSYCMSVWSSNNKKFNELGKAINASFTAKKK</sequence>
<dbReference type="InterPro" id="IPR000871">
    <property type="entry name" value="Beta-lactam_class-A"/>
</dbReference>
<dbReference type="GO" id="GO:0008800">
    <property type="term" value="F:beta-lactamase activity"/>
    <property type="evidence" value="ECO:0007669"/>
    <property type="project" value="InterPro"/>
</dbReference>
<reference evidence="3 4" key="1">
    <citation type="submission" date="2019-04" db="EMBL/GenBank/DDBJ databases">
        <title>Microbes associate with the intestines of laboratory mice.</title>
        <authorList>
            <person name="Navarre W."/>
            <person name="Wong E."/>
            <person name="Huang K."/>
            <person name="Tropini C."/>
            <person name="Ng K."/>
            <person name="Yu B."/>
        </authorList>
    </citation>
    <scope>NUCLEOTIDE SEQUENCE [LARGE SCALE GENOMIC DNA]</scope>
    <source>
        <strain evidence="3 4">NM61_E11</strain>
    </source>
</reference>
<gene>
    <name evidence="3" type="ORF">E5351_06950</name>
</gene>
<dbReference type="Pfam" id="PF13354">
    <property type="entry name" value="Beta-lactamase2"/>
    <property type="match status" value="1"/>
</dbReference>
<dbReference type="InterPro" id="IPR012338">
    <property type="entry name" value="Beta-lactam/transpept-like"/>
</dbReference>
<evidence type="ECO:0000313" key="3">
    <source>
        <dbReference type="EMBL" id="TGY14063.1"/>
    </source>
</evidence>
<feature type="domain" description="Beta-lactamase class A catalytic" evidence="2">
    <location>
        <begin position="95"/>
        <end position="289"/>
    </location>
</feature>
<keyword evidence="1" id="KW-0472">Membrane</keyword>
<feature type="transmembrane region" description="Helical" evidence="1">
    <location>
        <begin position="6"/>
        <end position="24"/>
    </location>
</feature>
<dbReference type="SUPFAM" id="SSF56601">
    <property type="entry name" value="beta-lactamase/transpeptidase-like"/>
    <property type="match status" value="1"/>
</dbReference>
<dbReference type="GO" id="GO:0046677">
    <property type="term" value="P:response to antibiotic"/>
    <property type="evidence" value="ECO:0007669"/>
    <property type="project" value="InterPro"/>
</dbReference>
<proteinExistence type="predicted"/>
<protein>
    <submittedName>
        <fullName evidence="3">Serine hydrolase</fullName>
    </submittedName>
</protein>
<keyword evidence="1" id="KW-0812">Transmembrane</keyword>
<dbReference type="Gene3D" id="3.40.710.10">
    <property type="entry name" value="DD-peptidase/beta-lactamase superfamily"/>
    <property type="match status" value="1"/>
</dbReference>
<name>A0A4S2BIE5_9LACO</name>
<dbReference type="EMBL" id="SRYV01000011">
    <property type="protein sequence ID" value="TGY14063.1"/>
    <property type="molecule type" value="Genomic_DNA"/>
</dbReference>
<dbReference type="Proteomes" id="UP000309117">
    <property type="component" value="Unassembled WGS sequence"/>
</dbReference>